<reference evidence="1" key="2">
    <citation type="submission" date="2007-03" db="EMBL/GenBank/DDBJ databases">
        <authorList>
            <consortium name="The International Medicago Genome Annotation Group"/>
        </authorList>
    </citation>
    <scope>NUCLEOTIDE SEQUENCE</scope>
</reference>
<dbReference type="EMBL" id="AC161399">
    <property type="protein sequence ID" value="ABN08847.1"/>
    <property type="molecule type" value="Genomic_DNA"/>
</dbReference>
<proteinExistence type="predicted"/>
<evidence type="ECO:0000313" key="1">
    <source>
        <dbReference type="EMBL" id="ABN08847.1"/>
    </source>
</evidence>
<organism evidence="1">
    <name type="scientific">Medicago truncatula</name>
    <name type="common">Barrel medic</name>
    <name type="synonym">Medicago tribuloides</name>
    <dbReference type="NCBI Taxonomy" id="3880"/>
    <lineage>
        <taxon>Eukaryota</taxon>
        <taxon>Viridiplantae</taxon>
        <taxon>Streptophyta</taxon>
        <taxon>Embryophyta</taxon>
        <taxon>Tracheophyta</taxon>
        <taxon>Spermatophyta</taxon>
        <taxon>Magnoliopsida</taxon>
        <taxon>eudicotyledons</taxon>
        <taxon>Gunneridae</taxon>
        <taxon>Pentapetalae</taxon>
        <taxon>rosids</taxon>
        <taxon>fabids</taxon>
        <taxon>Fabales</taxon>
        <taxon>Fabaceae</taxon>
        <taxon>Papilionoideae</taxon>
        <taxon>50 kb inversion clade</taxon>
        <taxon>NPAAA clade</taxon>
        <taxon>Hologalegina</taxon>
        <taxon>IRL clade</taxon>
        <taxon>Trifolieae</taxon>
        <taxon>Medicago</taxon>
    </lineage>
</organism>
<sequence>MLQQNFKLKIRGDCTTFCIHLCQRKCVLKFLQDTGFISCKPSLIPMDPKISLNHVDGDLVPDISAYRMLIEL</sequence>
<reference evidence="1" key="1">
    <citation type="submission" date="2005-08" db="EMBL/GenBank/DDBJ databases">
        <authorList>
            <person name="Town C.D."/>
        </authorList>
    </citation>
    <scope>NUCLEOTIDE SEQUENCE</scope>
</reference>
<protein>
    <submittedName>
        <fullName evidence="1">Uncharacterized protein</fullName>
    </submittedName>
</protein>
<name>A2Q5E7_MEDTR</name>
<gene>
    <name evidence="1" type="ORF">MtrDRAFT_AC161399g48v2</name>
</gene>
<accession>A2Q5E7</accession>
<dbReference type="AlphaFoldDB" id="A2Q5E7"/>